<protein>
    <submittedName>
        <fullName evidence="4">GNAT family acetyltransferase</fullName>
    </submittedName>
</protein>
<name>W7BN20_9LIST</name>
<dbReference type="GO" id="GO:0016747">
    <property type="term" value="F:acyltransferase activity, transferring groups other than amino-acyl groups"/>
    <property type="evidence" value="ECO:0007669"/>
    <property type="project" value="InterPro"/>
</dbReference>
<evidence type="ECO:0000313" key="5">
    <source>
        <dbReference type="Proteomes" id="UP000019246"/>
    </source>
</evidence>
<dbReference type="Gene3D" id="3.40.630.30">
    <property type="match status" value="1"/>
</dbReference>
<dbReference type="PROSITE" id="PS51186">
    <property type="entry name" value="GNAT"/>
    <property type="match status" value="1"/>
</dbReference>
<gene>
    <name evidence="4" type="ORF">MAQA_01617</name>
</gene>
<dbReference type="Proteomes" id="UP000019246">
    <property type="component" value="Unassembled WGS sequence"/>
</dbReference>
<evidence type="ECO:0000256" key="1">
    <source>
        <dbReference type="ARBA" id="ARBA00022679"/>
    </source>
</evidence>
<dbReference type="InterPro" id="IPR016181">
    <property type="entry name" value="Acyl_CoA_acyltransferase"/>
</dbReference>
<dbReference type="SUPFAM" id="SSF55729">
    <property type="entry name" value="Acyl-CoA N-acyltransferases (Nat)"/>
    <property type="match status" value="1"/>
</dbReference>
<dbReference type="PANTHER" id="PTHR43877">
    <property type="entry name" value="AMINOALKYLPHOSPHONATE N-ACETYLTRANSFERASE-RELATED-RELATED"/>
    <property type="match status" value="1"/>
</dbReference>
<reference evidence="4 5" key="1">
    <citation type="journal article" date="2014" name="Int. J. Syst. Evol. Microbiol.">
        <title>Listeria floridensis sp. nov., Listeria aquatica sp. nov., Listeria cornellensis sp. nov., Listeria riparia sp. nov. and Listeria grandensis sp. nov., from agricultural and natural environments.</title>
        <authorList>
            <person name="den Bakker H.C."/>
            <person name="Warchocki S."/>
            <person name="Wright E.M."/>
            <person name="Allred A.F."/>
            <person name="Ahlstrom C."/>
            <person name="Manuel C.S."/>
            <person name="Stasiewicz M.J."/>
            <person name="Burrell A."/>
            <person name="Roof S."/>
            <person name="Strawn L."/>
            <person name="Fortes E.D."/>
            <person name="Nightingale K.K."/>
            <person name="Kephart D."/>
            <person name="Wiedmann M."/>
        </authorList>
    </citation>
    <scope>NUCLEOTIDE SEQUENCE [LARGE SCALE GENOMIC DNA]</scope>
    <source>
        <strain evidence="4 5">FSL S10-1188</strain>
    </source>
</reference>
<evidence type="ECO:0000259" key="3">
    <source>
        <dbReference type="PROSITE" id="PS51186"/>
    </source>
</evidence>
<feature type="domain" description="N-acetyltransferase" evidence="3">
    <location>
        <begin position="18"/>
        <end position="182"/>
    </location>
</feature>
<dbReference type="AlphaFoldDB" id="W7BN20"/>
<dbReference type="EMBL" id="AOCG01000002">
    <property type="protein sequence ID" value="EUJ21408.1"/>
    <property type="molecule type" value="Genomic_DNA"/>
</dbReference>
<sequence length="183" mass="20702">MTPKMTKTNKLLVADDTFSIRKAMPEDAQALEELMLETAHWLKEKGSSQWNEILQGKDVHNLSKKIAANEVFLVQSQDGQVAGAMIIQESPNDWDKALWEEEASNKAHYLHRLMVARAFSGQHLSQAMIQFAATFTISEQVPRLRLDTKKDVPVLNQLYQSAGFTLKGIQNGYSLYEKILINP</sequence>
<accession>W7BN20</accession>
<organism evidence="4 5">
    <name type="scientific">Listeria aquatica FSL S10-1188</name>
    <dbReference type="NCBI Taxonomy" id="1265818"/>
    <lineage>
        <taxon>Bacteria</taxon>
        <taxon>Bacillati</taxon>
        <taxon>Bacillota</taxon>
        <taxon>Bacilli</taxon>
        <taxon>Bacillales</taxon>
        <taxon>Listeriaceae</taxon>
        <taxon>Listeria</taxon>
    </lineage>
</organism>
<dbReference type="STRING" id="1265818.MAQA_01617"/>
<keyword evidence="2" id="KW-0012">Acyltransferase</keyword>
<evidence type="ECO:0000313" key="4">
    <source>
        <dbReference type="EMBL" id="EUJ21408.1"/>
    </source>
</evidence>
<keyword evidence="1 4" id="KW-0808">Transferase</keyword>
<proteinExistence type="predicted"/>
<evidence type="ECO:0000256" key="2">
    <source>
        <dbReference type="ARBA" id="ARBA00023315"/>
    </source>
</evidence>
<comment type="caution">
    <text evidence="4">The sequence shown here is derived from an EMBL/GenBank/DDBJ whole genome shotgun (WGS) entry which is preliminary data.</text>
</comment>
<dbReference type="InterPro" id="IPR000182">
    <property type="entry name" value="GNAT_dom"/>
</dbReference>
<dbReference type="PANTHER" id="PTHR43877:SF2">
    <property type="entry name" value="AMINOALKYLPHOSPHONATE N-ACETYLTRANSFERASE-RELATED"/>
    <property type="match status" value="1"/>
</dbReference>
<dbReference type="PATRIC" id="fig|1265818.5.peg.326"/>
<dbReference type="Pfam" id="PF00583">
    <property type="entry name" value="Acetyltransf_1"/>
    <property type="match status" value="1"/>
</dbReference>
<dbReference type="InterPro" id="IPR050832">
    <property type="entry name" value="Bact_Acetyltransf"/>
</dbReference>
<keyword evidence="5" id="KW-1185">Reference proteome</keyword>